<organism evidence="3 4">
    <name type="scientific">Mycobacterium yunnanensis</name>
    <dbReference type="NCBI Taxonomy" id="368477"/>
    <lineage>
        <taxon>Bacteria</taxon>
        <taxon>Bacillati</taxon>
        <taxon>Actinomycetota</taxon>
        <taxon>Actinomycetes</taxon>
        <taxon>Mycobacteriales</taxon>
        <taxon>Mycobacteriaceae</taxon>
        <taxon>Mycobacterium</taxon>
    </lineage>
</organism>
<evidence type="ECO:0000313" key="3">
    <source>
        <dbReference type="EMBL" id="MCV7422531.1"/>
    </source>
</evidence>
<feature type="chain" id="PRO_5040972326" description="DUF732 domain-containing protein" evidence="2">
    <location>
        <begin position="20"/>
        <end position="138"/>
    </location>
</feature>
<keyword evidence="2" id="KW-0732">Signal</keyword>
<gene>
    <name evidence="3" type="ORF">H7K45_18460</name>
</gene>
<dbReference type="Proteomes" id="UP001141629">
    <property type="component" value="Unassembled WGS sequence"/>
</dbReference>
<feature type="signal peptide" evidence="2">
    <location>
        <begin position="1"/>
        <end position="19"/>
    </location>
</feature>
<dbReference type="EMBL" id="JACKVK010000009">
    <property type="protein sequence ID" value="MCV7422531.1"/>
    <property type="molecule type" value="Genomic_DNA"/>
</dbReference>
<evidence type="ECO:0008006" key="5">
    <source>
        <dbReference type="Google" id="ProtNLM"/>
    </source>
</evidence>
<reference evidence="3" key="2">
    <citation type="journal article" date="2022" name="BMC Genomics">
        <title>Comparative genome analysis of mycobacteria focusing on tRNA and non-coding RNA.</title>
        <authorList>
            <person name="Behra P.R.K."/>
            <person name="Pettersson B.M.F."/>
            <person name="Ramesh M."/>
            <person name="Das S."/>
            <person name="Dasgupta S."/>
            <person name="Kirsebom L.A."/>
        </authorList>
    </citation>
    <scope>NUCLEOTIDE SEQUENCE</scope>
    <source>
        <strain evidence="3">DSM 44838</strain>
    </source>
</reference>
<evidence type="ECO:0000313" key="4">
    <source>
        <dbReference type="Proteomes" id="UP001141629"/>
    </source>
</evidence>
<dbReference type="PROSITE" id="PS51257">
    <property type="entry name" value="PROKAR_LIPOPROTEIN"/>
    <property type="match status" value="1"/>
</dbReference>
<comment type="caution">
    <text evidence="3">The sequence shown here is derived from an EMBL/GenBank/DDBJ whole genome shotgun (WGS) entry which is preliminary data.</text>
</comment>
<keyword evidence="4" id="KW-1185">Reference proteome</keyword>
<proteinExistence type="predicted"/>
<feature type="region of interest" description="Disordered" evidence="1">
    <location>
        <begin position="33"/>
        <end position="72"/>
    </location>
</feature>
<evidence type="ECO:0000256" key="2">
    <source>
        <dbReference type="SAM" id="SignalP"/>
    </source>
</evidence>
<sequence>MRTRVLVAAALVVVATAAAGCDRTTEGTVAMTTEAGPPLRTSTTIRPIPSAPDTTDSPTTSPTEAPAPPPGDALAITCKQYIGLDEASRTSVIREILKDQTTGLSPSEADIAKTLADAVCTFLPDSTVSEILLGETPP</sequence>
<protein>
    <recommendedName>
        <fullName evidence="5">DUF732 domain-containing protein</fullName>
    </recommendedName>
</protein>
<reference evidence="3" key="1">
    <citation type="submission" date="2020-07" db="EMBL/GenBank/DDBJ databases">
        <authorList>
            <person name="Pettersson B.M.F."/>
            <person name="Behra P.R.K."/>
            <person name="Ramesh M."/>
            <person name="Das S."/>
            <person name="Dasgupta S."/>
            <person name="Kirsebom L.A."/>
        </authorList>
    </citation>
    <scope>NUCLEOTIDE SEQUENCE</scope>
    <source>
        <strain evidence="3">DSM 44838</strain>
    </source>
</reference>
<dbReference type="RefSeq" id="WP_263997364.1">
    <property type="nucleotide sequence ID" value="NZ_JACKVK010000009.1"/>
</dbReference>
<dbReference type="AlphaFoldDB" id="A0A9X2Z4Z8"/>
<accession>A0A9X2Z4Z8</accession>
<evidence type="ECO:0000256" key="1">
    <source>
        <dbReference type="SAM" id="MobiDB-lite"/>
    </source>
</evidence>
<name>A0A9X2Z4Z8_9MYCO</name>
<feature type="compositionally biased region" description="Low complexity" evidence="1">
    <location>
        <begin position="47"/>
        <end position="64"/>
    </location>
</feature>